<accession>G0J6Z6</accession>
<dbReference type="AlphaFoldDB" id="G0J6Z6"/>
<dbReference type="EMBL" id="CP002955">
    <property type="protein sequence ID" value="AEL26887.1"/>
    <property type="molecule type" value="Genomic_DNA"/>
</dbReference>
<protein>
    <submittedName>
        <fullName evidence="1">Uncharacterized protein</fullName>
    </submittedName>
</protein>
<name>G0J6Z6_CYCMS</name>
<keyword evidence="2" id="KW-1185">Reference proteome</keyword>
<dbReference type="Proteomes" id="UP000001635">
    <property type="component" value="Chromosome"/>
</dbReference>
<dbReference type="STRING" id="880070.Cycma_3159"/>
<reference evidence="2" key="1">
    <citation type="submission" date="2011-07" db="EMBL/GenBank/DDBJ databases">
        <title>The complete genome of Cyclobacterium marinum DSM 745.</title>
        <authorList>
            <person name="Lucas S."/>
            <person name="Han J."/>
            <person name="Lapidus A."/>
            <person name="Bruce D."/>
            <person name="Goodwin L."/>
            <person name="Pitluck S."/>
            <person name="Peters L."/>
            <person name="Kyrpides N."/>
            <person name="Mavromatis K."/>
            <person name="Ivanova N."/>
            <person name="Ovchinnikova G."/>
            <person name="Chertkov O."/>
            <person name="Detter J.C."/>
            <person name="Tapia R."/>
            <person name="Han C."/>
            <person name="Land M."/>
            <person name="Hauser L."/>
            <person name="Markowitz V."/>
            <person name="Cheng J.-F."/>
            <person name="Hugenholtz P."/>
            <person name="Woyke T."/>
            <person name="Wu D."/>
            <person name="Tindall B."/>
            <person name="Schuetze A."/>
            <person name="Brambilla E."/>
            <person name="Klenk H.-P."/>
            <person name="Eisen J.A."/>
        </authorList>
    </citation>
    <scope>NUCLEOTIDE SEQUENCE [LARGE SCALE GENOMIC DNA]</scope>
    <source>
        <strain evidence="2">ATCC 25205 / DSM 745 / LMG 13164 / NCIMB 1802</strain>
    </source>
</reference>
<proteinExistence type="predicted"/>
<sequence>MFFNSYTKISINKNNNLALEANGILGRGFSIIKLGLLFMLKFLERFW</sequence>
<organism evidence="1 2">
    <name type="scientific">Cyclobacterium marinum (strain ATCC 25205 / DSM 745 / LMG 13164 / NCIMB 1802)</name>
    <name type="common">Flectobacillus marinus</name>
    <dbReference type="NCBI Taxonomy" id="880070"/>
    <lineage>
        <taxon>Bacteria</taxon>
        <taxon>Pseudomonadati</taxon>
        <taxon>Bacteroidota</taxon>
        <taxon>Cytophagia</taxon>
        <taxon>Cytophagales</taxon>
        <taxon>Cyclobacteriaceae</taxon>
        <taxon>Cyclobacterium</taxon>
    </lineage>
</organism>
<evidence type="ECO:0000313" key="1">
    <source>
        <dbReference type="EMBL" id="AEL26887.1"/>
    </source>
</evidence>
<dbReference type="HOGENOM" id="CLU_3167111_0_0_10"/>
<gene>
    <name evidence="1" type="ordered locus">Cycma_3159</name>
</gene>
<evidence type="ECO:0000313" key="2">
    <source>
        <dbReference type="Proteomes" id="UP000001635"/>
    </source>
</evidence>
<dbReference type="KEGG" id="cmr:Cycma_3159"/>